<protein>
    <submittedName>
        <fullName evidence="1">Uncharacterized protein</fullName>
    </submittedName>
</protein>
<dbReference type="Proteomes" id="UP001519287">
    <property type="component" value="Unassembled WGS sequence"/>
</dbReference>
<evidence type="ECO:0000313" key="1">
    <source>
        <dbReference type="EMBL" id="MBP1990690.1"/>
    </source>
</evidence>
<keyword evidence="2" id="KW-1185">Reference proteome</keyword>
<dbReference type="InterPro" id="IPR008928">
    <property type="entry name" value="6-hairpin_glycosidase_sf"/>
</dbReference>
<accession>A0ABS4ISZ4</accession>
<sequence>MTEANFNSISGLYPRTRSKRIYIHRPLDETLVEVRPDLTVLIKDAFGRKGSLRRGYGFAFAASSEKPQFLDYKKVEQAFLFRKAPVVSSLIREGDFEHRCTFLTSSDVHGQGRIHLFMEVKNVHATRKRTGHCYFLSTERQHDQFYVHTNEDYIPFRSEDGPWLAGMAAVHEQGSPSSGRLLASSGDVLAHYQTKGFAGIGLSKKGEKFVNALKLTAELEPGESAYIELEVPYPFGLGTPAQSTTSTASTAEGMGSSHVTGREAALAACQKLWADVLADGMILEVPDSQVQRVLDTITINLFQLMASNERGDSIIPGQGGYNDFAMVYSWEVAFYIRTLDRLGYSSIVERILNYFMSTQDDSIGPDGDIKSAEGSFRPHIHWMCETGVVLNILADHYMLTRDRKWIHGVIERALRACGWIASERAETKQTFADGTKVKHYGLLPAGRPHDWPVKGYFYFSDVNTWKGLQAMAQVLKQIGHPQAQQFIDEADDYKACILQAVEHATYLLEDQDIHWISNEVYAKPDERVGVYSIDGPISLVEAGLWEADHPFLKELEQYLRNEGIMNDLFSCKLPGMEDPLLGILQEGFAHGEIDLYYVNNSERTWHRIWIEQGEREKALRYFWSTMAFSTTLDTGHCHERFSPQLPWLSPWQPNGSGSGRLFDMIADSLFVVREGKEQLEQGQEEQGRGHLELLPCVPGDWLGIGKEIRVAGAQTMYGEVSFSIVRTAASELKVEVEAAAEITTLHVNVPAIAGSIDKVSVTDVLGNPLSLNVSFDSDRITLSNPLQPVCLHIGIAGTAGIA</sequence>
<name>A0ABS4ISZ4_9BACL</name>
<proteinExistence type="predicted"/>
<organism evidence="1 2">
    <name type="scientific">Paenibacillus eucommiae</name>
    <dbReference type="NCBI Taxonomy" id="1355755"/>
    <lineage>
        <taxon>Bacteria</taxon>
        <taxon>Bacillati</taxon>
        <taxon>Bacillota</taxon>
        <taxon>Bacilli</taxon>
        <taxon>Bacillales</taxon>
        <taxon>Paenibacillaceae</taxon>
        <taxon>Paenibacillus</taxon>
    </lineage>
</organism>
<reference evidence="1 2" key="1">
    <citation type="submission" date="2021-03" db="EMBL/GenBank/DDBJ databases">
        <title>Genomic Encyclopedia of Type Strains, Phase IV (KMG-IV): sequencing the most valuable type-strain genomes for metagenomic binning, comparative biology and taxonomic classification.</title>
        <authorList>
            <person name="Goeker M."/>
        </authorList>
    </citation>
    <scope>NUCLEOTIDE SEQUENCE [LARGE SCALE GENOMIC DNA]</scope>
    <source>
        <strain evidence="1 2">DSM 26048</strain>
    </source>
</reference>
<dbReference type="EMBL" id="JAGGLB010000006">
    <property type="protein sequence ID" value="MBP1990690.1"/>
    <property type="molecule type" value="Genomic_DNA"/>
</dbReference>
<dbReference type="InterPro" id="IPR012341">
    <property type="entry name" value="6hp_glycosidase-like_sf"/>
</dbReference>
<gene>
    <name evidence="1" type="ORF">J2Z66_002296</name>
</gene>
<dbReference type="SUPFAM" id="SSF48208">
    <property type="entry name" value="Six-hairpin glycosidases"/>
    <property type="match status" value="1"/>
</dbReference>
<comment type="caution">
    <text evidence="1">The sequence shown here is derived from an EMBL/GenBank/DDBJ whole genome shotgun (WGS) entry which is preliminary data.</text>
</comment>
<dbReference type="Gene3D" id="1.50.10.10">
    <property type="match status" value="1"/>
</dbReference>
<dbReference type="RefSeq" id="WP_209971460.1">
    <property type="nucleotide sequence ID" value="NZ_JAGGLB010000006.1"/>
</dbReference>
<evidence type="ECO:0000313" key="2">
    <source>
        <dbReference type="Proteomes" id="UP001519287"/>
    </source>
</evidence>